<protein>
    <recommendedName>
        <fullName evidence="2">BTB domain-containing protein</fullName>
    </recommendedName>
</protein>
<dbReference type="CDD" id="cd18186">
    <property type="entry name" value="BTB_POZ_ZBTB_KLHL-like"/>
    <property type="match status" value="1"/>
</dbReference>
<dbReference type="Proteomes" id="UP000054481">
    <property type="component" value="Unassembled WGS sequence"/>
</dbReference>
<organism evidence="3 4">
    <name type="scientific">Hirsutella minnesotensis 3608</name>
    <dbReference type="NCBI Taxonomy" id="1043627"/>
    <lineage>
        <taxon>Eukaryota</taxon>
        <taxon>Fungi</taxon>
        <taxon>Dikarya</taxon>
        <taxon>Ascomycota</taxon>
        <taxon>Pezizomycotina</taxon>
        <taxon>Sordariomycetes</taxon>
        <taxon>Hypocreomycetidae</taxon>
        <taxon>Hypocreales</taxon>
        <taxon>Ophiocordycipitaceae</taxon>
        <taxon>Hirsutella</taxon>
    </lineage>
</organism>
<sequence>MPTGRKRTKTTRGDPKNKSSSVLLSDYRTCWLVRNDEPAVDLEAKGEVFSVHKSILTAHSEYFKSCLGKSFAEGVENKIQFDDIEPQYLGYYLGLAASFSSIVPHIAPRVKDRIETPIRDFIEVYKLCDRFMSAEMAEFMHECIEAASTKGHCGLWHAGPRDEALQKRLMREFADGYEALQLEHPPQAAMGAKMVDEFCEGVSFAAWDAYGDDVIDRPRFVSAVSKGFARKLIEASNSRSKLKRKFLGGSN</sequence>
<feature type="compositionally biased region" description="Basic residues" evidence="1">
    <location>
        <begin position="1"/>
        <end position="10"/>
    </location>
</feature>
<evidence type="ECO:0000256" key="1">
    <source>
        <dbReference type="SAM" id="MobiDB-lite"/>
    </source>
</evidence>
<dbReference type="InterPro" id="IPR000210">
    <property type="entry name" value="BTB/POZ_dom"/>
</dbReference>
<gene>
    <name evidence="3" type="ORF">HIM_07275</name>
</gene>
<dbReference type="Gene3D" id="3.30.710.10">
    <property type="entry name" value="Potassium Channel Kv1.1, Chain A"/>
    <property type="match status" value="1"/>
</dbReference>
<dbReference type="InterPro" id="IPR011333">
    <property type="entry name" value="SKP1/BTB/POZ_sf"/>
</dbReference>
<dbReference type="Pfam" id="PF00651">
    <property type="entry name" value="BTB"/>
    <property type="match status" value="1"/>
</dbReference>
<dbReference type="EMBL" id="KQ030536">
    <property type="protein sequence ID" value="KJZ73271.1"/>
    <property type="molecule type" value="Genomic_DNA"/>
</dbReference>
<dbReference type="SUPFAM" id="SSF54695">
    <property type="entry name" value="POZ domain"/>
    <property type="match status" value="1"/>
</dbReference>
<feature type="domain" description="BTB" evidence="2">
    <location>
        <begin position="38"/>
        <end position="105"/>
    </location>
</feature>
<reference evidence="3 4" key="1">
    <citation type="journal article" date="2014" name="Genome Biol. Evol.">
        <title>Comparative genomics and transcriptomics analyses reveal divergent lifestyle features of nematode endoparasitic fungus Hirsutella minnesotensis.</title>
        <authorList>
            <person name="Lai Y."/>
            <person name="Liu K."/>
            <person name="Zhang X."/>
            <person name="Zhang X."/>
            <person name="Li K."/>
            <person name="Wang N."/>
            <person name="Shu C."/>
            <person name="Wu Y."/>
            <person name="Wang C."/>
            <person name="Bushley K.E."/>
            <person name="Xiang M."/>
            <person name="Liu X."/>
        </authorList>
    </citation>
    <scope>NUCLEOTIDE SEQUENCE [LARGE SCALE GENOMIC DNA]</scope>
    <source>
        <strain evidence="3 4">3608</strain>
    </source>
</reference>
<dbReference type="OrthoDB" id="2100128at2759"/>
<keyword evidence="4" id="KW-1185">Reference proteome</keyword>
<dbReference type="PROSITE" id="PS50097">
    <property type="entry name" value="BTB"/>
    <property type="match status" value="1"/>
</dbReference>
<feature type="region of interest" description="Disordered" evidence="1">
    <location>
        <begin position="1"/>
        <end position="20"/>
    </location>
</feature>
<evidence type="ECO:0000313" key="4">
    <source>
        <dbReference type="Proteomes" id="UP000054481"/>
    </source>
</evidence>
<dbReference type="AlphaFoldDB" id="A0A0F7ZHZ5"/>
<evidence type="ECO:0000259" key="2">
    <source>
        <dbReference type="PROSITE" id="PS50097"/>
    </source>
</evidence>
<name>A0A0F7ZHZ5_9HYPO</name>
<accession>A0A0F7ZHZ5</accession>
<proteinExistence type="predicted"/>
<evidence type="ECO:0000313" key="3">
    <source>
        <dbReference type="EMBL" id="KJZ73271.1"/>
    </source>
</evidence>